<dbReference type="PROSITE" id="PS51194">
    <property type="entry name" value="HELICASE_CTER"/>
    <property type="match status" value="1"/>
</dbReference>
<accession>A0A437N4U6</accession>
<dbReference type="Proteomes" id="UP000282837">
    <property type="component" value="Unassembled WGS sequence"/>
</dbReference>
<dbReference type="Pfam" id="PF00271">
    <property type="entry name" value="Helicase_C"/>
    <property type="match status" value="1"/>
</dbReference>
<proteinExistence type="inferred from homology"/>
<organism evidence="15 16">
    <name type="scientific">Novosphingobium umbonatum</name>
    <dbReference type="NCBI Taxonomy" id="1908524"/>
    <lineage>
        <taxon>Bacteria</taxon>
        <taxon>Pseudomonadati</taxon>
        <taxon>Pseudomonadota</taxon>
        <taxon>Alphaproteobacteria</taxon>
        <taxon>Sphingomonadales</taxon>
        <taxon>Sphingomonadaceae</taxon>
        <taxon>Novosphingobium</taxon>
    </lineage>
</organism>
<keyword evidence="4" id="KW-0378">Hydrolase</keyword>
<dbReference type="InterPro" id="IPR001650">
    <property type="entry name" value="Helicase_C-like"/>
</dbReference>
<comment type="catalytic activity">
    <reaction evidence="9">
        <text>Couples ATP hydrolysis with the unwinding of duplex DNA by translocating in the 3'-5' direction.</text>
        <dbReference type="EC" id="5.6.2.4"/>
    </reaction>
</comment>
<dbReference type="OrthoDB" id="9760034at2"/>
<keyword evidence="5 15" id="KW-0347">Helicase</keyword>
<dbReference type="GO" id="GO:0003677">
    <property type="term" value="F:DNA binding"/>
    <property type="evidence" value="ECO:0007669"/>
    <property type="project" value="UniProtKB-KW"/>
</dbReference>
<evidence type="ECO:0000256" key="9">
    <source>
        <dbReference type="ARBA" id="ARBA00034617"/>
    </source>
</evidence>
<dbReference type="GO" id="GO:0006281">
    <property type="term" value="P:DNA repair"/>
    <property type="evidence" value="ECO:0007669"/>
    <property type="project" value="TreeGrafter"/>
</dbReference>
<dbReference type="NCBIfam" id="TIGR00614">
    <property type="entry name" value="recQ_fam"/>
    <property type="match status" value="1"/>
</dbReference>
<dbReference type="GO" id="GO:0009378">
    <property type="term" value="F:four-way junction helicase activity"/>
    <property type="evidence" value="ECO:0007669"/>
    <property type="project" value="TreeGrafter"/>
</dbReference>
<dbReference type="Pfam" id="PF16124">
    <property type="entry name" value="RecQ_Zn_bind"/>
    <property type="match status" value="1"/>
</dbReference>
<dbReference type="SMART" id="SM00490">
    <property type="entry name" value="HELICc"/>
    <property type="match status" value="1"/>
</dbReference>
<dbReference type="InterPro" id="IPR027417">
    <property type="entry name" value="P-loop_NTPase"/>
</dbReference>
<dbReference type="InterPro" id="IPR004589">
    <property type="entry name" value="DNA_helicase_ATP-dep_RecQ"/>
</dbReference>
<evidence type="ECO:0000256" key="11">
    <source>
        <dbReference type="ARBA" id="ARBA00044535"/>
    </source>
</evidence>
<evidence type="ECO:0000313" key="16">
    <source>
        <dbReference type="Proteomes" id="UP000282837"/>
    </source>
</evidence>
<dbReference type="FunFam" id="3.40.50.300:FF:001389">
    <property type="entry name" value="ATP-dependent DNA helicase RecQ"/>
    <property type="match status" value="1"/>
</dbReference>
<comment type="similarity">
    <text evidence="1">Belongs to the helicase family. RecQ subfamily.</text>
</comment>
<evidence type="ECO:0000256" key="4">
    <source>
        <dbReference type="ARBA" id="ARBA00022801"/>
    </source>
</evidence>
<dbReference type="GO" id="GO:0016787">
    <property type="term" value="F:hydrolase activity"/>
    <property type="evidence" value="ECO:0007669"/>
    <property type="project" value="UniProtKB-KW"/>
</dbReference>
<dbReference type="InterPro" id="IPR014001">
    <property type="entry name" value="Helicase_ATP-bd"/>
</dbReference>
<keyword evidence="3" id="KW-0547">Nucleotide-binding</keyword>
<dbReference type="GO" id="GO:0043138">
    <property type="term" value="F:3'-5' DNA helicase activity"/>
    <property type="evidence" value="ECO:0007669"/>
    <property type="project" value="UniProtKB-EC"/>
</dbReference>
<feature type="domain" description="Helicase ATP-binding" evidence="13">
    <location>
        <begin position="26"/>
        <end position="191"/>
    </location>
</feature>
<dbReference type="EMBL" id="SACO01000006">
    <property type="protein sequence ID" value="RVU04945.1"/>
    <property type="molecule type" value="Genomic_DNA"/>
</dbReference>
<dbReference type="Pfam" id="PF00270">
    <property type="entry name" value="DEAD"/>
    <property type="match status" value="1"/>
</dbReference>
<dbReference type="AlphaFoldDB" id="A0A437N4U6"/>
<dbReference type="PANTHER" id="PTHR13710:SF105">
    <property type="entry name" value="ATP-DEPENDENT DNA HELICASE Q1"/>
    <property type="match status" value="1"/>
</dbReference>
<dbReference type="InterPro" id="IPR011545">
    <property type="entry name" value="DEAD/DEAH_box_helicase_dom"/>
</dbReference>
<dbReference type="GO" id="GO:0005524">
    <property type="term" value="F:ATP binding"/>
    <property type="evidence" value="ECO:0007669"/>
    <property type="project" value="UniProtKB-KW"/>
</dbReference>
<evidence type="ECO:0000259" key="14">
    <source>
        <dbReference type="PROSITE" id="PS51194"/>
    </source>
</evidence>
<dbReference type="GO" id="GO:0005737">
    <property type="term" value="C:cytoplasm"/>
    <property type="evidence" value="ECO:0007669"/>
    <property type="project" value="TreeGrafter"/>
</dbReference>
<protein>
    <recommendedName>
        <fullName evidence="11">ATP-dependent DNA helicase RecQ</fullName>
        <ecNumber evidence="10">5.6.2.4</ecNumber>
    </recommendedName>
    <alternativeName>
        <fullName evidence="12">DNA 3'-5' helicase RecQ</fullName>
    </alternativeName>
</protein>
<evidence type="ECO:0000256" key="6">
    <source>
        <dbReference type="ARBA" id="ARBA00022840"/>
    </source>
</evidence>
<evidence type="ECO:0000256" key="5">
    <source>
        <dbReference type="ARBA" id="ARBA00022806"/>
    </source>
</evidence>
<keyword evidence="6" id="KW-0067">ATP-binding</keyword>
<comment type="caution">
    <text evidence="15">The sequence shown here is derived from an EMBL/GenBank/DDBJ whole genome shotgun (WGS) entry which is preliminary data.</text>
</comment>
<evidence type="ECO:0000256" key="10">
    <source>
        <dbReference type="ARBA" id="ARBA00034808"/>
    </source>
</evidence>
<gene>
    <name evidence="15" type="ORF">EOE18_09355</name>
</gene>
<evidence type="ECO:0000256" key="7">
    <source>
        <dbReference type="ARBA" id="ARBA00023125"/>
    </source>
</evidence>
<evidence type="ECO:0000259" key="13">
    <source>
        <dbReference type="PROSITE" id="PS51192"/>
    </source>
</evidence>
<dbReference type="PROSITE" id="PS51192">
    <property type="entry name" value="HELICASE_ATP_BIND_1"/>
    <property type="match status" value="1"/>
</dbReference>
<evidence type="ECO:0000256" key="12">
    <source>
        <dbReference type="ARBA" id="ARBA00044550"/>
    </source>
</evidence>
<keyword evidence="16" id="KW-1185">Reference proteome</keyword>
<reference evidence="15 16" key="1">
    <citation type="submission" date="2019-01" db="EMBL/GenBank/DDBJ databases">
        <authorList>
            <person name="Chen W.-M."/>
        </authorList>
    </citation>
    <scope>NUCLEOTIDE SEQUENCE [LARGE SCALE GENOMIC DNA]</scope>
    <source>
        <strain evidence="15 16">FSY-9</strain>
    </source>
</reference>
<dbReference type="SMART" id="SM00487">
    <property type="entry name" value="DEXDc"/>
    <property type="match status" value="1"/>
</dbReference>
<dbReference type="EC" id="5.6.2.4" evidence="10"/>
<dbReference type="GO" id="GO:0046872">
    <property type="term" value="F:metal ion binding"/>
    <property type="evidence" value="ECO:0007669"/>
    <property type="project" value="UniProtKB-KW"/>
</dbReference>
<evidence type="ECO:0000256" key="1">
    <source>
        <dbReference type="ARBA" id="ARBA00005446"/>
    </source>
</evidence>
<feature type="domain" description="Helicase C-terminal" evidence="14">
    <location>
        <begin position="215"/>
        <end position="361"/>
    </location>
</feature>
<dbReference type="Gene3D" id="3.40.50.300">
    <property type="entry name" value="P-loop containing nucleotide triphosphate hydrolases"/>
    <property type="match status" value="2"/>
</dbReference>
<keyword evidence="7" id="KW-0238">DNA-binding</keyword>
<evidence type="ECO:0000256" key="8">
    <source>
        <dbReference type="ARBA" id="ARBA00023235"/>
    </source>
</evidence>
<dbReference type="GO" id="GO:0043590">
    <property type="term" value="C:bacterial nucleoid"/>
    <property type="evidence" value="ECO:0007669"/>
    <property type="project" value="TreeGrafter"/>
</dbReference>
<name>A0A437N4U6_9SPHN</name>
<keyword evidence="2" id="KW-0479">Metal-binding</keyword>
<dbReference type="GO" id="GO:0030894">
    <property type="term" value="C:replisome"/>
    <property type="evidence" value="ECO:0007669"/>
    <property type="project" value="TreeGrafter"/>
</dbReference>
<evidence type="ECO:0000256" key="3">
    <source>
        <dbReference type="ARBA" id="ARBA00022741"/>
    </source>
</evidence>
<dbReference type="GO" id="GO:0006310">
    <property type="term" value="P:DNA recombination"/>
    <property type="evidence" value="ECO:0007669"/>
    <property type="project" value="InterPro"/>
</dbReference>
<evidence type="ECO:0000256" key="2">
    <source>
        <dbReference type="ARBA" id="ARBA00022723"/>
    </source>
</evidence>
<dbReference type="CDD" id="cd17920">
    <property type="entry name" value="DEXHc_RecQ"/>
    <property type="match status" value="1"/>
</dbReference>
<sequence>MMPELRAALQQHFGHQDFREGQRAVVERMLVGQSTLAVMPTGGGKSLTYQLPAVLLDGVALVISPLIALMQDQMRAAQTHGLRAACLTSAEDNRAEVIRRLQAGALDLLYVAPERAAREDFAALLASVKICLFAIDEAHCVSEWGHDFRPDYRCLRPLLDAHPAPVLALTATADNYTREDILTHFALPPDGMLLSDFDRPNIHYAIRQRRHWQAQVADVLREQRGAGIIYAPTRRQVEQVAQALQNCGRRILAYHAGMGAEQRQASQRAFYASSNAVMVATIAFGMGVDKGDVRFIIHLGLPRSIEAYYQETGRAGRDGAPALALMLWSAKERKASRARIAQASGPRAGVDRLRWAAMERLIGTWGCRRAHLRRYFGEVPPLTCGNCDNCAQARWLVAVVEWAMGLGRKLTRKA</sequence>
<dbReference type="PANTHER" id="PTHR13710">
    <property type="entry name" value="DNA HELICASE RECQ FAMILY MEMBER"/>
    <property type="match status" value="1"/>
</dbReference>
<evidence type="ECO:0000313" key="15">
    <source>
        <dbReference type="EMBL" id="RVU04945.1"/>
    </source>
</evidence>
<dbReference type="SUPFAM" id="SSF52540">
    <property type="entry name" value="P-loop containing nucleoside triphosphate hydrolases"/>
    <property type="match status" value="1"/>
</dbReference>
<dbReference type="InterPro" id="IPR032284">
    <property type="entry name" value="RecQ_Zn-bd"/>
</dbReference>
<keyword evidence="8" id="KW-0413">Isomerase</keyword>